<dbReference type="Proteomes" id="UP000230821">
    <property type="component" value="Unassembled WGS sequence"/>
</dbReference>
<feature type="chain" id="PRO_5013714388" evidence="1">
    <location>
        <begin position="24"/>
        <end position="153"/>
    </location>
</feature>
<evidence type="ECO:0000313" key="2">
    <source>
        <dbReference type="EMBL" id="PIE34975.1"/>
    </source>
</evidence>
<gene>
    <name evidence="2" type="ORF">CSA56_06130</name>
</gene>
<evidence type="ECO:0000256" key="1">
    <source>
        <dbReference type="SAM" id="SignalP"/>
    </source>
</evidence>
<evidence type="ECO:0000313" key="3">
    <source>
        <dbReference type="Proteomes" id="UP000230821"/>
    </source>
</evidence>
<organism evidence="2 3">
    <name type="scientific">candidate division KSB3 bacterium</name>
    <dbReference type="NCBI Taxonomy" id="2044937"/>
    <lineage>
        <taxon>Bacteria</taxon>
        <taxon>candidate division KSB3</taxon>
    </lineage>
</organism>
<sequence>MKTLLKSVVICACLAMLAVPALAGIESSGFSPAGIVPSGMYHSSPWGCGAIAPSKYPGSTEYCSKWIPGHWVQVQVMRPGYWSYRPVWIPPQPMTQNRWVKGFWQTTGTNIRPDVYVWRFPNGRYYGIPHGMKYGPQNGFFSPQGVWTPYSQK</sequence>
<keyword evidence="1" id="KW-0732">Signal</keyword>
<accession>A0A2G6KH59</accession>
<dbReference type="AlphaFoldDB" id="A0A2G6KH59"/>
<name>A0A2G6KH59_9BACT</name>
<proteinExistence type="predicted"/>
<protein>
    <submittedName>
        <fullName evidence="2">Uncharacterized protein</fullName>
    </submittedName>
</protein>
<dbReference type="EMBL" id="PDSK01000069">
    <property type="protein sequence ID" value="PIE34975.1"/>
    <property type="molecule type" value="Genomic_DNA"/>
</dbReference>
<comment type="caution">
    <text evidence="2">The sequence shown here is derived from an EMBL/GenBank/DDBJ whole genome shotgun (WGS) entry which is preliminary data.</text>
</comment>
<reference evidence="2 3" key="1">
    <citation type="submission" date="2017-10" db="EMBL/GenBank/DDBJ databases">
        <title>Novel microbial diversity and functional potential in the marine mammal oral microbiome.</title>
        <authorList>
            <person name="Dudek N.K."/>
            <person name="Sun C.L."/>
            <person name="Burstein D."/>
            <person name="Kantor R.S."/>
            <person name="Aliaga Goltsman D.S."/>
            <person name="Bik E.M."/>
            <person name="Thomas B.C."/>
            <person name="Banfield J.F."/>
            <person name="Relman D.A."/>
        </authorList>
    </citation>
    <scope>NUCLEOTIDE SEQUENCE [LARGE SCALE GENOMIC DNA]</scope>
    <source>
        <strain evidence="2">DOLJORAL78_47_16</strain>
    </source>
</reference>
<feature type="signal peptide" evidence="1">
    <location>
        <begin position="1"/>
        <end position="23"/>
    </location>
</feature>